<comment type="caution">
    <text evidence="2">The sequence shown here is derived from an EMBL/GenBank/DDBJ whole genome shotgun (WGS) entry which is preliminary data.</text>
</comment>
<dbReference type="Pfam" id="PF02405">
    <property type="entry name" value="MlaE"/>
    <property type="match status" value="1"/>
</dbReference>
<dbReference type="GO" id="GO:0043190">
    <property type="term" value="C:ATP-binding cassette (ABC) transporter complex"/>
    <property type="evidence" value="ECO:0007669"/>
    <property type="project" value="InterPro"/>
</dbReference>
<dbReference type="NCBIfam" id="TIGR00056">
    <property type="entry name" value="MlaE family lipid ABC transporter permease subunit"/>
    <property type="match status" value="1"/>
</dbReference>
<accession>A0A428MFK0</accession>
<name>A0A428MFK0_9BACT</name>
<dbReference type="RefSeq" id="WP_125484351.1">
    <property type="nucleotide sequence ID" value="NZ_RSDW01000001.1"/>
</dbReference>
<reference evidence="2 3" key="1">
    <citation type="submission" date="2018-12" db="EMBL/GenBank/DDBJ databases">
        <title>Sequencing of bacterial isolates from soil warming experiment in Harvard Forest, Massachusetts, USA.</title>
        <authorList>
            <person name="Deangelis K."/>
        </authorList>
    </citation>
    <scope>NUCLEOTIDE SEQUENCE [LARGE SCALE GENOMIC DNA]</scope>
    <source>
        <strain evidence="2 3">EB153</strain>
    </source>
</reference>
<protein>
    <submittedName>
        <fullName evidence="2">Phospholipid/cholesterol/gamma-HCH transport system permease protein</fullName>
    </submittedName>
</protein>
<feature type="transmembrane region" description="Helical" evidence="1">
    <location>
        <begin position="179"/>
        <end position="198"/>
    </location>
</feature>
<dbReference type="PANTHER" id="PTHR30188:SF3">
    <property type="entry name" value="ABC TRANSPORTER PERMEASE"/>
    <property type="match status" value="1"/>
</dbReference>
<proteinExistence type="inferred from homology"/>
<organism evidence="2 3">
    <name type="scientific">Edaphobacter aggregans</name>
    <dbReference type="NCBI Taxonomy" id="570835"/>
    <lineage>
        <taxon>Bacteria</taxon>
        <taxon>Pseudomonadati</taxon>
        <taxon>Acidobacteriota</taxon>
        <taxon>Terriglobia</taxon>
        <taxon>Terriglobales</taxon>
        <taxon>Acidobacteriaceae</taxon>
        <taxon>Edaphobacter</taxon>
    </lineage>
</organism>
<keyword evidence="1" id="KW-0472">Membrane</keyword>
<feature type="transmembrane region" description="Helical" evidence="1">
    <location>
        <begin position="60"/>
        <end position="83"/>
    </location>
</feature>
<feature type="transmembrane region" description="Helical" evidence="1">
    <location>
        <begin position="210"/>
        <end position="228"/>
    </location>
</feature>
<keyword evidence="1" id="KW-0812">Transmembrane</keyword>
<evidence type="ECO:0000313" key="3">
    <source>
        <dbReference type="Proteomes" id="UP000269669"/>
    </source>
</evidence>
<dbReference type="Proteomes" id="UP000269669">
    <property type="component" value="Unassembled WGS sequence"/>
</dbReference>
<dbReference type="PANTHER" id="PTHR30188">
    <property type="entry name" value="ABC TRANSPORTER PERMEASE PROTEIN-RELATED"/>
    <property type="match status" value="1"/>
</dbReference>
<feature type="transmembrane region" description="Helical" evidence="1">
    <location>
        <begin position="248"/>
        <end position="271"/>
    </location>
</feature>
<dbReference type="EMBL" id="RSDW01000001">
    <property type="protein sequence ID" value="RSL15632.1"/>
    <property type="molecule type" value="Genomic_DNA"/>
</dbReference>
<evidence type="ECO:0000256" key="1">
    <source>
        <dbReference type="RuleBase" id="RU362044"/>
    </source>
</evidence>
<comment type="similarity">
    <text evidence="1">Belongs to the MlaE permease family.</text>
</comment>
<feature type="transmembrane region" description="Helical" evidence="1">
    <location>
        <begin position="152"/>
        <end position="173"/>
    </location>
</feature>
<dbReference type="InterPro" id="IPR030802">
    <property type="entry name" value="Permease_MalE"/>
</dbReference>
<dbReference type="AlphaFoldDB" id="A0A428MFK0"/>
<gene>
    <name evidence="2" type="ORF">EDE15_1123</name>
</gene>
<evidence type="ECO:0000313" key="2">
    <source>
        <dbReference type="EMBL" id="RSL15632.1"/>
    </source>
</evidence>
<keyword evidence="3" id="KW-1185">Reference proteome</keyword>
<dbReference type="GO" id="GO:0005548">
    <property type="term" value="F:phospholipid transporter activity"/>
    <property type="evidence" value="ECO:0007669"/>
    <property type="project" value="TreeGrafter"/>
</dbReference>
<keyword evidence="1" id="KW-1133">Transmembrane helix</keyword>
<dbReference type="InterPro" id="IPR003453">
    <property type="entry name" value="ABC_MlaE_roteobac"/>
</dbReference>
<dbReference type="OrthoDB" id="9810518at2"/>
<sequence length="274" mass="28904">MSLKVTEKFAAVPGIVGLWTMSGFAYIGDLATLAGQSAHVTFVGPFEGQRLRPNRAIHQAMAVGVEAIPIISLITFFVGLIMALQSAYELRRLGAMQLVAGTVAISILRELGPLLTAIVVIGRSGSAFAAEIGTKKVTEEVDALRTMAFDPVAFLVAPKFMAMLVMMPCLTVWADFMGIVGGCVFGVTGADFTIASYFQATREAILARDIYTGLIKSALFALVITAVGCKEGFSTGAGAEEVGRSTTAAVVTSIALVIVVDLVFTSLFYFINPT</sequence>